<proteinExistence type="predicted"/>
<dbReference type="SUPFAM" id="SSF48179">
    <property type="entry name" value="6-phosphogluconate dehydrogenase C-terminal domain-like"/>
    <property type="match status" value="1"/>
</dbReference>
<organism evidence="3 4">
    <name type="scientific">Leucobacter rhizosphaerae</name>
    <dbReference type="NCBI Taxonomy" id="2932245"/>
    <lineage>
        <taxon>Bacteria</taxon>
        <taxon>Bacillati</taxon>
        <taxon>Actinomycetota</taxon>
        <taxon>Actinomycetes</taxon>
        <taxon>Micrococcales</taxon>
        <taxon>Microbacteriaceae</taxon>
        <taxon>Leucobacter</taxon>
    </lineage>
</organism>
<feature type="compositionally biased region" description="Gly residues" evidence="1">
    <location>
        <begin position="251"/>
        <end position="261"/>
    </location>
</feature>
<evidence type="ECO:0000259" key="2">
    <source>
        <dbReference type="Pfam" id="PF10728"/>
    </source>
</evidence>
<dbReference type="Pfam" id="PF10728">
    <property type="entry name" value="DUF2520"/>
    <property type="match status" value="1"/>
</dbReference>
<reference evidence="3 4" key="1">
    <citation type="submission" date="2022-04" db="EMBL/GenBank/DDBJ databases">
        <title>Leucobacter sp. isolated from rhizosphere of onion.</title>
        <authorList>
            <person name="Won M."/>
            <person name="Lee C.-M."/>
            <person name="Woen H.-Y."/>
            <person name="Kwon S.-W."/>
        </authorList>
    </citation>
    <scope>NUCLEOTIDE SEQUENCE [LARGE SCALE GENOMIC DNA]</scope>
    <source>
        <strain evidence="3 4">H25R-14</strain>
    </source>
</reference>
<dbReference type="Gene3D" id="1.10.1040.20">
    <property type="entry name" value="ProC-like, C-terminal domain"/>
    <property type="match status" value="1"/>
</dbReference>
<protein>
    <submittedName>
        <fullName evidence="3">DUF2520 domain-containing protein</fullName>
    </submittedName>
</protein>
<gene>
    <name evidence="3" type="ORF">MUN76_07385</name>
</gene>
<dbReference type="EMBL" id="CP095043">
    <property type="protein sequence ID" value="UOQ61769.1"/>
    <property type="molecule type" value="Genomic_DNA"/>
</dbReference>
<accession>A0ABY4G0B9</accession>
<feature type="domain" description="DUF2520" evidence="2">
    <location>
        <begin position="111"/>
        <end position="233"/>
    </location>
</feature>
<dbReference type="InterPro" id="IPR036291">
    <property type="entry name" value="NAD(P)-bd_dom_sf"/>
</dbReference>
<dbReference type="Proteomes" id="UP000831775">
    <property type="component" value="Chromosome"/>
</dbReference>
<keyword evidence="4" id="KW-1185">Reference proteome</keyword>
<dbReference type="InterPro" id="IPR018931">
    <property type="entry name" value="DUF2520"/>
</dbReference>
<dbReference type="InterPro" id="IPR037108">
    <property type="entry name" value="TM1727-like_C_sf"/>
</dbReference>
<sequence length="261" mass="26015">MSDGIPAPVRVQVVGRGRMGLALDAALRDAGVPLLPPGRRGDDGVGADLVLLAVPDAEITAAAQAIAPGPLVAHVSGITPLAALGAHEGFSLHPLLTVTGAGTVFEGAHAAVAGTTPRGLAAAEDLARLLGLRAFRVADEDRAAYHAAASVASNFLVTLGAFAEELAATAGVPREALRPLAEAALRNWADRGAEAALTGPIVRGDEATVARQREAVAGRTPEQLELFDALVAQTRRLAAGSHTGSVPAAGSGSGSGTGVPA</sequence>
<feature type="region of interest" description="Disordered" evidence="1">
    <location>
        <begin position="241"/>
        <end position="261"/>
    </location>
</feature>
<evidence type="ECO:0000313" key="3">
    <source>
        <dbReference type="EMBL" id="UOQ61769.1"/>
    </source>
</evidence>
<evidence type="ECO:0000313" key="4">
    <source>
        <dbReference type="Proteomes" id="UP000831775"/>
    </source>
</evidence>
<dbReference type="InterPro" id="IPR008927">
    <property type="entry name" value="6-PGluconate_DH-like_C_sf"/>
</dbReference>
<dbReference type="PANTHER" id="PTHR40459">
    <property type="entry name" value="CONSERVED HYPOTHETICAL ALANINE AND LEUCINE RICH PROTEIN"/>
    <property type="match status" value="1"/>
</dbReference>
<evidence type="ECO:0000256" key="1">
    <source>
        <dbReference type="SAM" id="MobiDB-lite"/>
    </source>
</evidence>
<dbReference type="SUPFAM" id="SSF51735">
    <property type="entry name" value="NAD(P)-binding Rossmann-fold domains"/>
    <property type="match status" value="1"/>
</dbReference>
<dbReference type="PANTHER" id="PTHR40459:SF1">
    <property type="entry name" value="CONSERVED HYPOTHETICAL ALANINE AND LEUCINE RICH PROTEIN"/>
    <property type="match status" value="1"/>
</dbReference>
<dbReference type="Gene3D" id="3.40.50.720">
    <property type="entry name" value="NAD(P)-binding Rossmann-like Domain"/>
    <property type="match status" value="1"/>
</dbReference>
<dbReference type="RefSeq" id="WP_244688489.1">
    <property type="nucleotide sequence ID" value="NZ_CP095043.1"/>
</dbReference>
<name>A0ABY4G0B9_9MICO</name>